<keyword evidence="3" id="KW-1185">Reference proteome</keyword>
<dbReference type="InterPro" id="IPR003491">
    <property type="entry name" value="REP-like_C"/>
</dbReference>
<gene>
    <name evidence="2" type="ORF">GCM10010468_82240</name>
</gene>
<evidence type="ECO:0000259" key="1">
    <source>
        <dbReference type="Pfam" id="PF02486"/>
    </source>
</evidence>
<name>A0ABP6QN01_9ACTN</name>
<accession>A0ABP6QN01</accession>
<evidence type="ECO:0000313" key="3">
    <source>
        <dbReference type="Proteomes" id="UP001501237"/>
    </source>
</evidence>
<proteinExistence type="predicted"/>
<dbReference type="EMBL" id="BAAAUV010000071">
    <property type="protein sequence ID" value="GAA3244273.1"/>
    <property type="molecule type" value="Genomic_DNA"/>
</dbReference>
<dbReference type="RefSeq" id="WP_344840326.1">
    <property type="nucleotide sequence ID" value="NZ_BAAAUV010000071.1"/>
</dbReference>
<protein>
    <recommendedName>
        <fullName evidence="1">Replication initiation protein-like C-terminal domain-containing protein</fullName>
    </recommendedName>
</protein>
<evidence type="ECO:0000313" key="2">
    <source>
        <dbReference type="EMBL" id="GAA3244273.1"/>
    </source>
</evidence>
<reference evidence="3" key="1">
    <citation type="journal article" date="2019" name="Int. J. Syst. Evol. Microbiol.">
        <title>The Global Catalogue of Microorganisms (GCM) 10K type strain sequencing project: providing services to taxonomists for standard genome sequencing and annotation.</title>
        <authorList>
            <consortium name="The Broad Institute Genomics Platform"/>
            <consortium name="The Broad Institute Genome Sequencing Center for Infectious Disease"/>
            <person name="Wu L."/>
            <person name="Ma J."/>
        </authorList>
    </citation>
    <scope>NUCLEOTIDE SEQUENCE [LARGE SCALE GENOMIC DNA]</scope>
    <source>
        <strain evidence="3">JCM 9377</strain>
    </source>
</reference>
<feature type="domain" description="Replication initiation protein-like C-terminal" evidence="1">
    <location>
        <begin position="133"/>
        <end position="191"/>
    </location>
</feature>
<organism evidence="2 3">
    <name type="scientific">Actinocorallia longicatena</name>
    <dbReference type="NCBI Taxonomy" id="111803"/>
    <lineage>
        <taxon>Bacteria</taxon>
        <taxon>Bacillati</taxon>
        <taxon>Actinomycetota</taxon>
        <taxon>Actinomycetes</taxon>
        <taxon>Streptosporangiales</taxon>
        <taxon>Thermomonosporaceae</taxon>
        <taxon>Actinocorallia</taxon>
    </lineage>
</organism>
<sequence length="279" mass="30791">MGCATGCDFDWYKAGVSDSPDYILCHLMGGFEMSSVVSSRPRHGYAEAADVVIGDRRLCSVQWGGNTGDRVMVESSGFEAPRLASLVRSEWPQHHLLRADVAIDIDLPDAWDSLSSMALNLADKYDLKTRHVGDYHRAKEGRSIYVGSRQSSVMLRVYEKGIEQRVKGISDDTSVDLVRVETEIKPKKSVARMHCATLSPSELLGCAPFTTEMAKILLDESVERVVGLNRLKRPSDRDRALAAMVKQYGKHLDSLRSEEGSWAAVGDALGRMLEGSKGR</sequence>
<dbReference type="Pfam" id="PF02486">
    <property type="entry name" value="Rep_trans"/>
    <property type="match status" value="1"/>
</dbReference>
<comment type="caution">
    <text evidence="2">The sequence shown here is derived from an EMBL/GenBank/DDBJ whole genome shotgun (WGS) entry which is preliminary data.</text>
</comment>
<dbReference type="Proteomes" id="UP001501237">
    <property type="component" value="Unassembled WGS sequence"/>
</dbReference>